<evidence type="ECO:0000259" key="3">
    <source>
        <dbReference type="Pfam" id="PF08541"/>
    </source>
</evidence>
<dbReference type="Pfam" id="PF08545">
    <property type="entry name" value="ACP_syn_III"/>
    <property type="match status" value="1"/>
</dbReference>
<dbReference type="Gene3D" id="3.40.47.10">
    <property type="match status" value="2"/>
</dbReference>
<gene>
    <name evidence="5" type="ORF">B0I18_106152</name>
</gene>
<dbReference type="SUPFAM" id="SSF53901">
    <property type="entry name" value="Thiolase-like"/>
    <property type="match status" value="1"/>
</dbReference>
<name>A0A2P8D1R9_9BACT</name>
<evidence type="ECO:0000256" key="1">
    <source>
        <dbReference type="ARBA" id="ARBA00022679"/>
    </source>
</evidence>
<dbReference type="CDD" id="cd00830">
    <property type="entry name" value="KAS_III"/>
    <property type="match status" value="1"/>
</dbReference>
<dbReference type="InterPro" id="IPR013751">
    <property type="entry name" value="ACP_syn_III_N"/>
</dbReference>
<evidence type="ECO:0000259" key="4">
    <source>
        <dbReference type="Pfam" id="PF08545"/>
    </source>
</evidence>
<accession>A0A2P8D1R9</accession>
<evidence type="ECO:0000313" key="5">
    <source>
        <dbReference type="EMBL" id="PSK91141.1"/>
    </source>
</evidence>
<evidence type="ECO:0000256" key="2">
    <source>
        <dbReference type="ARBA" id="ARBA00023315"/>
    </source>
</evidence>
<dbReference type="GO" id="GO:0004315">
    <property type="term" value="F:3-oxoacyl-[acyl-carrier-protein] synthase activity"/>
    <property type="evidence" value="ECO:0007669"/>
    <property type="project" value="InterPro"/>
</dbReference>
<feature type="domain" description="Beta-ketoacyl-[acyl-carrier-protein] synthase III N-terminal" evidence="4">
    <location>
        <begin position="143"/>
        <end position="208"/>
    </location>
</feature>
<keyword evidence="6" id="KW-1185">Reference proteome</keyword>
<keyword evidence="2" id="KW-0012">Acyltransferase</keyword>
<proteinExistence type="predicted"/>
<dbReference type="GO" id="GO:0006633">
    <property type="term" value="P:fatty acid biosynthetic process"/>
    <property type="evidence" value="ECO:0007669"/>
    <property type="project" value="InterPro"/>
</dbReference>
<comment type="caution">
    <text evidence="5">The sequence shown here is derived from an EMBL/GenBank/DDBJ whole genome shotgun (WGS) entry which is preliminary data.</text>
</comment>
<feature type="domain" description="Beta-ketoacyl-[acyl-carrier-protein] synthase III C-terminal" evidence="3">
    <location>
        <begin position="269"/>
        <end position="368"/>
    </location>
</feature>
<organism evidence="5 6">
    <name type="scientific">Taibaiella chishuiensis</name>
    <dbReference type="NCBI Taxonomy" id="1434707"/>
    <lineage>
        <taxon>Bacteria</taxon>
        <taxon>Pseudomonadati</taxon>
        <taxon>Bacteroidota</taxon>
        <taxon>Chitinophagia</taxon>
        <taxon>Chitinophagales</taxon>
        <taxon>Chitinophagaceae</taxon>
        <taxon>Taibaiella</taxon>
    </lineage>
</organism>
<dbReference type="InterPro" id="IPR016039">
    <property type="entry name" value="Thiolase-like"/>
</dbReference>
<keyword evidence="1" id="KW-0808">Transferase</keyword>
<dbReference type="GO" id="GO:0044550">
    <property type="term" value="P:secondary metabolite biosynthetic process"/>
    <property type="evidence" value="ECO:0007669"/>
    <property type="project" value="TreeGrafter"/>
</dbReference>
<dbReference type="Pfam" id="PF08541">
    <property type="entry name" value="ACP_syn_III_C"/>
    <property type="match status" value="1"/>
</dbReference>
<protein>
    <submittedName>
        <fullName evidence="5">3-oxoacyl-[acyl-carrier-protein] synthase-3</fullName>
    </submittedName>
</protein>
<evidence type="ECO:0000313" key="6">
    <source>
        <dbReference type="Proteomes" id="UP000240572"/>
    </source>
</evidence>
<reference evidence="5 6" key="1">
    <citation type="submission" date="2018-03" db="EMBL/GenBank/DDBJ databases">
        <title>Genomic Encyclopedia of Type Strains, Phase III (KMG-III): the genomes of soil and plant-associated and newly described type strains.</title>
        <authorList>
            <person name="Whitman W."/>
        </authorList>
    </citation>
    <scope>NUCLEOTIDE SEQUENCE [LARGE SCALE GENOMIC DNA]</scope>
    <source>
        <strain evidence="5 6">CGMCC 1.12700</strain>
    </source>
</reference>
<dbReference type="InterPro" id="IPR013747">
    <property type="entry name" value="ACP_syn_III_C"/>
</dbReference>
<dbReference type="AlphaFoldDB" id="A0A2P8D1R9"/>
<dbReference type="Proteomes" id="UP000240572">
    <property type="component" value="Unassembled WGS sequence"/>
</dbReference>
<dbReference type="PANTHER" id="PTHR34069">
    <property type="entry name" value="3-OXOACYL-[ACYL-CARRIER-PROTEIN] SYNTHASE 3"/>
    <property type="match status" value="1"/>
</dbReference>
<dbReference type="PANTHER" id="PTHR34069:SF3">
    <property type="entry name" value="ACYL-COA:ACYL-COA ALKYLTRANSFERASE"/>
    <property type="match status" value="1"/>
</dbReference>
<dbReference type="EMBL" id="PYGD01000006">
    <property type="protein sequence ID" value="PSK91141.1"/>
    <property type="molecule type" value="Genomic_DNA"/>
</dbReference>
<sequence>MPSNTNFIIMQKGKRGTVIRGSGSYIPERRVLNADFMQHSFYGPDGLKLPKENMEIIAQFSKITGIRERRYVTEDLVTSDIAGFAAQHALQSAGVDPESLDYIIVAHNFGDIKETNRRSEFVPTIASRVKHFLRIANPTTVAYDLPFGCAGWLQGVIQADYYIRSGDAKRVLVVGAETLSRICDPHDRDSMIYADGAGAIILETAEHNVPSGVLAHVTKSYSSELAYVLRMDRSINPDYKADHLFLKMNGRKLYEYALKTVPQMIRECLDKAGLSIDQVDKILIHQANEKMDDAILKGLYSLYGAASPPEGIMPMTIAWLGNSSVATLPTLYDLVCKGRIADHALQKGDNIIFVSVGAGVNMNALVYNVP</sequence>